<evidence type="ECO:0000256" key="1">
    <source>
        <dbReference type="SAM" id="Phobius"/>
    </source>
</evidence>
<comment type="caution">
    <text evidence="2">The sequence shown here is derived from an EMBL/GenBank/DDBJ whole genome shotgun (WGS) entry which is preliminary data.</text>
</comment>
<evidence type="ECO:0008006" key="4">
    <source>
        <dbReference type="Google" id="ProtNLM"/>
    </source>
</evidence>
<accession>A0ABT2PVE4</accession>
<feature type="transmembrane region" description="Helical" evidence="1">
    <location>
        <begin position="70"/>
        <end position="87"/>
    </location>
</feature>
<keyword evidence="1" id="KW-0812">Transmembrane</keyword>
<organism evidence="2 3">
    <name type="scientific">Paracholeplasma vituli</name>
    <dbReference type="NCBI Taxonomy" id="69473"/>
    <lineage>
        <taxon>Bacteria</taxon>
        <taxon>Bacillati</taxon>
        <taxon>Mycoplasmatota</taxon>
        <taxon>Mollicutes</taxon>
        <taxon>Acholeplasmatales</taxon>
        <taxon>Acholeplasmataceae</taxon>
        <taxon>Paracholeplasma</taxon>
    </lineage>
</organism>
<dbReference type="EMBL" id="JAOEGN010000007">
    <property type="protein sequence ID" value="MCU0104925.1"/>
    <property type="molecule type" value="Genomic_DNA"/>
</dbReference>
<evidence type="ECO:0000313" key="3">
    <source>
        <dbReference type="Proteomes" id="UP001209076"/>
    </source>
</evidence>
<dbReference type="RefSeq" id="WP_262096183.1">
    <property type="nucleotide sequence ID" value="NZ_JAOEGN010000007.1"/>
</dbReference>
<evidence type="ECO:0000313" key="2">
    <source>
        <dbReference type="EMBL" id="MCU0104925.1"/>
    </source>
</evidence>
<feature type="transmembrane region" description="Helical" evidence="1">
    <location>
        <begin position="5"/>
        <end position="26"/>
    </location>
</feature>
<keyword evidence="3" id="KW-1185">Reference proteome</keyword>
<sequence>MKKPILVISVILFFLGFTFFLLDRILNTFFILDFLTPTPIYIYLIFTSVMAFFGYMMVNKSKTIKIVSSAFMFLFVAFFWTLTLLMIPEEIKTPNSDWVIYRHSFFFNGTYRIYKKDNLFVQERFSCAFIDDMSFCSIDISDTHIEIRYGNYGEPEQIKYFYYEEN</sequence>
<dbReference type="Proteomes" id="UP001209076">
    <property type="component" value="Unassembled WGS sequence"/>
</dbReference>
<proteinExistence type="predicted"/>
<reference evidence="3" key="1">
    <citation type="submission" date="2023-07" db="EMBL/GenBank/DDBJ databases">
        <title>Novel Mycoplasma species identified in domestic and wild animals.</title>
        <authorList>
            <person name="Volokhov D.V."/>
            <person name="Furtak V.A."/>
            <person name="Zagorodnyaya T.A."/>
        </authorList>
    </citation>
    <scope>NUCLEOTIDE SEQUENCE [LARGE SCALE GENOMIC DNA]</scope>
    <source>
        <strain evidence="3">92-19</strain>
    </source>
</reference>
<name>A0ABT2PVE4_9MOLU</name>
<protein>
    <recommendedName>
        <fullName evidence="4">DUF5673 domain-containing protein</fullName>
    </recommendedName>
</protein>
<keyword evidence="1" id="KW-0472">Membrane</keyword>
<gene>
    <name evidence="2" type="ORF">N7603_04570</name>
</gene>
<keyword evidence="1" id="KW-1133">Transmembrane helix</keyword>
<feature type="transmembrane region" description="Helical" evidence="1">
    <location>
        <begin position="38"/>
        <end position="58"/>
    </location>
</feature>